<evidence type="ECO:0000313" key="2">
    <source>
        <dbReference type="Proteomes" id="UP000503162"/>
    </source>
</evidence>
<dbReference type="RefSeq" id="WP_166230131.1">
    <property type="nucleotide sequence ID" value="NZ_CP049989.1"/>
</dbReference>
<name>A0A6G8IM53_9BURK</name>
<protein>
    <recommendedName>
        <fullName evidence="3">Thermostable hemolysin</fullName>
    </recommendedName>
</protein>
<organism evidence="1 2">
    <name type="scientific">Hydrogenophaga crocea</name>
    <dbReference type="NCBI Taxonomy" id="2716225"/>
    <lineage>
        <taxon>Bacteria</taxon>
        <taxon>Pseudomonadati</taxon>
        <taxon>Pseudomonadota</taxon>
        <taxon>Betaproteobacteria</taxon>
        <taxon>Burkholderiales</taxon>
        <taxon>Comamonadaceae</taxon>
        <taxon>Hydrogenophaga</taxon>
    </lineage>
</organism>
<evidence type="ECO:0008006" key="3">
    <source>
        <dbReference type="Google" id="ProtNLM"/>
    </source>
</evidence>
<dbReference type="InterPro" id="IPR022050">
    <property type="entry name" value="T_hemolysin"/>
</dbReference>
<dbReference type="AlphaFoldDB" id="A0A6G8IM53"/>
<evidence type="ECO:0000313" key="1">
    <source>
        <dbReference type="EMBL" id="QIM54297.1"/>
    </source>
</evidence>
<gene>
    <name evidence="1" type="ORF">G9Q37_20125</name>
</gene>
<dbReference type="Pfam" id="PF12261">
    <property type="entry name" value="T_hemolysin"/>
    <property type="match status" value="1"/>
</dbReference>
<proteinExistence type="predicted"/>
<accession>A0A6G8IM53</accession>
<sequence length="207" mass="22718">MPPHAALPCAAPPRPTAHGPRLCEVLRDDPRRAEVEAFIHGVFQERFGARVRGFAPVLVALRDAQDRLVAAAGYRAADGGPLFLERYLEHPIEHHLQMASGAPVSRARIAEVGHLASIQPGEGRRLVGLMAMLLAREGFDWIVSTLTQELRQLFVRLGVAPLALGVADPERLGEQAADWGSYYDHRPLVHAGQLQLALQAMQRRSRA</sequence>
<dbReference type="Proteomes" id="UP000503162">
    <property type="component" value="Chromosome"/>
</dbReference>
<dbReference type="EMBL" id="CP049989">
    <property type="protein sequence ID" value="QIM54297.1"/>
    <property type="molecule type" value="Genomic_DNA"/>
</dbReference>
<keyword evidence="2" id="KW-1185">Reference proteome</keyword>
<dbReference type="KEGG" id="hcz:G9Q37_20125"/>
<reference evidence="1 2" key="1">
    <citation type="submission" date="2020-03" db="EMBL/GenBank/DDBJ databases">
        <title>Hydrogenophaga sp. nov. isolated from cyanobacterial mat.</title>
        <authorList>
            <person name="Thorat V."/>
            <person name="Kirdat K."/>
            <person name="Tiwarekar B."/>
            <person name="Costa E.D."/>
            <person name="Yadav A."/>
        </authorList>
    </citation>
    <scope>NUCLEOTIDE SEQUENCE [LARGE SCALE GENOMIC DNA]</scope>
    <source>
        <strain evidence="1 2">BA0156</strain>
    </source>
</reference>